<comment type="similarity">
    <text evidence="6">Belongs to the methyltransferase superfamily. RNA methyltransferase RsmG family.</text>
</comment>
<proteinExistence type="inferred from homology"/>
<dbReference type="Gene3D" id="3.40.50.150">
    <property type="entry name" value="Vaccinia Virus protein VP39"/>
    <property type="match status" value="1"/>
</dbReference>
<dbReference type="AlphaFoldDB" id="A0A318U1P2"/>
<evidence type="ECO:0000256" key="5">
    <source>
        <dbReference type="ARBA" id="ARBA00022691"/>
    </source>
</evidence>
<dbReference type="PANTHER" id="PTHR31760">
    <property type="entry name" value="S-ADENOSYL-L-METHIONINE-DEPENDENT METHYLTRANSFERASES SUPERFAMILY PROTEIN"/>
    <property type="match status" value="1"/>
</dbReference>
<reference evidence="7 8" key="1">
    <citation type="submission" date="2018-06" db="EMBL/GenBank/DDBJ databases">
        <title>Genomic Encyclopedia of Type Strains, Phase III (KMG-III): the genomes of soil and plant-associated and newly described type strains.</title>
        <authorList>
            <person name="Whitman W."/>
        </authorList>
    </citation>
    <scope>NUCLEOTIDE SEQUENCE [LARGE SCALE GENOMIC DNA]</scope>
    <source>
        <strain evidence="7 8">JA737</strain>
    </source>
</reference>
<evidence type="ECO:0000256" key="2">
    <source>
        <dbReference type="ARBA" id="ARBA00022552"/>
    </source>
</evidence>
<dbReference type="SUPFAM" id="SSF53335">
    <property type="entry name" value="S-adenosyl-L-methionine-dependent methyltransferases"/>
    <property type="match status" value="1"/>
</dbReference>
<feature type="binding site" evidence="6">
    <location>
        <begin position="126"/>
        <end position="127"/>
    </location>
    <ligand>
        <name>S-adenosyl-L-methionine</name>
        <dbReference type="ChEBI" id="CHEBI:59789"/>
    </ligand>
</feature>
<keyword evidence="1 6" id="KW-0963">Cytoplasm</keyword>
<dbReference type="HAMAP" id="MF_00074">
    <property type="entry name" value="16SrRNA_methyltr_G"/>
    <property type="match status" value="1"/>
</dbReference>
<keyword evidence="8" id="KW-1185">Reference proteome</keyword>
<keyword evidence="5 6" id="KW-0949">S-adenosyl-L-methionine</keyword>
<evidence type="ECO:0000256" key="6">
    <source>
        <dbReference type="HAMAP-Rule" id="MF_00074"/>
    </source>
</evidence>
<dbReference type="Pfam" id="PF02527">
    <property type="entry name" value="GidB"/>
    <property type="match status" value="1"/>
</dbReference>
<evidence type="ECO:0000313" key="7">
    <source>
        <dbReference type="EMBL" id="PYF11880.1"/>
    </source>
</evidence>
<dbReference type="EC" id="2.1.1.170" evidence="6"/>
<evidence type="ECO:0000256" key="3">
    <source>
        <dbReference type="ARBA" id="ARBA00022603"/>
    </source>
</evidence>
<dbReference type="PANTHER" id="PTHR31760:SF0">
    <property type="entry name" value="S-ADENOSYL-L-METHIONINE-DEPENDENT METHYLTRANSFERASES SUPERFAMILY PROTEIN"/>
    <property type="match status" value="1"/>
</dbReference>
<comment type="caution">
    <text evidence="6">Lacks conserved residue(s) required for the propagation of feature annotation.</text>
</comment>
<sequence length="207" mass="22987">MTGPELFAAHFDVSRETIQLLEQLEALLRKWNSAINLVSPNTLSEIWSRHFLDSAQLLDMLDTTPERWGDLGSGGGFPGLVVGVLAKERFPDMKLTLVESDKRKAAFLANAVRDLGIFAKVEPMRIEMLGPLHADVLSARALASLDLLLGFAERHLSPDGIALFPKGNRWREEVALAKQKWSFDCEQKPSATDPESVVLKIKGLQRV</sequence>
<protein>
    <recommendedName>
        <fullName evidence="6">Ribosomal RNA small subunit methyltransferase G</fullName>
        <ecNumber evidence="6">2.1.1.170</ecNumber>
    </recommendedName>
    <alternativeName>
        <fullName evidence="6">16S rRNA 7-methylguanosine methyltransferase</fullName>
        <shortName evidence="6">16S rRNA m7G methyltransferase</shortName>
    </alternativeName>
</protein>
<feature type="binding site" evidence="6">
    <location>
        <position position="140"/>
    </location>
    <ligand>
        <name>S-adenosyl-L-methionine</name>
        <dbReference type="ChEBI" id="CHEBI:59789"/>
    </ligand>
</feature>
<feature type="binding site" evidence="6">
    <location>
        <position position="72"/>
    </location>
    <ligand>
        <name>S-adenosyl-L-methionine</name>
        <dbReference type="ChEBI" id="CHEBI:59789"/>
    </ligand>
</feature>
<comment type="caution">
    <text evidence="7">The sequence shown here is derived from an EMBL/GenBank/DDBJ whole genome shotgun (WGS) entry which is preliminary data.</text>
</comment>
<keyword evidence="2 6" id="KW-0698">rRNA processing</keyword>
<comment type="function">
    <text evidence="6">Specifically methylates the N7 position of guanine in position 527 of 16S rRNA.</text>
</comment>
<keyword evidence="3 6" id="KW-0489">Methyltransferase</keyword>
<comment type="catalytic activity">
    <reaction evidence="6">
        <text>guanosine(527) in 16S rRNA + S-adenosyl-L-methionine = N(7)-methylguanosine(527) in 16S rRNA + S-adenosyl-L-homocysteine</text>
        <dbReference type="Rhea" id="RHEA:42732"/>
        <dbReference type="Rhea" id="RHEA-COMP:10209"/>
        <dbReference type="Rhea" id="RHEA-COMP:10210"/>
        <dbReference type="ChEBI" id="CHEBI:57856"/>
        <dbReference type="ChEBI" id="CHEBI:59789"/>
        <dbReference type="ChEBI" id="CHEBI:74269"/>
        <dbReference type="ChEBI" id="CHEBI:74480"/>
        <dbReference type="EC" id="2.1.1.170"/>
    </reaction>
</comment>
<dbReference type="GO" id="GO:0005829">
    <property type="term" value="C:cytosol"/>
    <property type="evidence" value="ECO:0007669"/>
    <property type="project" value="TreeGrafter"/>
</dbReference>
<gene>
    <name evidence="6" type="primary">rsmG</name>
    <name evidence="7" type="ORF">C8J30_102194</name>
</gene>
<evidence type="ECO:0000256" key="4">
    <source>
        <dbReference type="ARBA" id="ARBA00022679"/>
    </source>
</evidence>
<comment type="subcellular location">
    <subcellularLocation>
        <location evidence="6">Cytoplasm</location>
    </subcellularLocation>
</comment>
<dbReference type="PIRSF" id="PIRSF003078">
    <property type="entry name" value="GidB"/>
    <property type="match status" value="1"/>
</dbReference>
<organism evidence="7 8">
    <name type="scientific">Rhodobacter viridis</name>
    <dbReference type="NCBI Taxonomy" id="1054202"/>
    <lineage>
        <taxon>Bacteria</taxon>
        <taxon>Pseudomonadati</taxon>
        <taxon>Pseudomonadota</taxon>
        <taxon>Alphaproteobacteria</taxon>
        <taxon>Rhodobacterales</taxon>
        <taxon>Rhodobacter group</taxon>
        <taxon>Rhodobacter</taxon>
    </lineage>
</organism>
<name>A0A318U1P2_9RHOB</name>
<evidence type="ECO:0000256" key="1">
    <source>
        <dbReference type="ARBA" id="ARBA00022490"/>
    </source>
</evidence>
<dbReference type="InterPro" id="IPR029063">
    <property type="entry name" value="SAM-dependent_MTases_sf"/>
</dbReference>
<dbReference type="EMBL" id="QJTK01000002">
    <property type="protein sequence ID" value="PYF11880.1"/>
    <property type="molecule type" value="Genomic_DNA"/>
</dbReference>
<dbReference type="NCBIfam" id="TIGR00138">
    <property type="entry name" value="rsmG_gidB"/>
    <property type="match status" value="1"/>
</dbReference>
<dbReference type="InterPro" id="IPR003682">
    <property type="entry name" value="rRNA_ssu_MeTfrase_G"/>
</dbReference>
<dbReference type="Proteomes" id="UP000247727">
    <property type="component" value="Unassembled WGS sequence"/>
</dbReference>
<dbReference type="GO" id="GO:0070043">
    <property type="term" value="F:rRNA (guanine-N7-)-methyltransferase activity"/>
    <property type="evidence" value="ECO:0007669"/>
    <property type="project" value="UniProtKB-UniRule"/>
</dbReference>
<accession>A0A318U1P2</accession>
<evidence type="ECO:0000313" key="8">
    <source>
        <dbReference type="Proteomes" id="UP000247727"/>
    </source>
</evidence>
<dbReference type="RefSeq" id="WP_110804475.1">
    <property type="nucleotide sequence ID" value="NZ_QJTK01000002.1"/>
</dbReference>
<feature type="binding site" evidence="6">
    <location>
        <position position="77"/>
    </location>
    <ligand>
        <name>S-adenosyl-L-methionine</name>
        <dbReference type="ChEBI" id="CHEBI:59789"/>
    </ligand>
</feature>
<keyword evidence="4 6" id="KW-0808">Transferase</keyword>
<dbReference type="OrthoDB" id="9808773at2"/>